<dbReference type="RefSeq" id="WP_003692384.1">
    <property type="nucleotide sequence ID" value="NZ_AFYE01000012.1"/>
</dbReference>
<keyword evidence="2" id="KW-0805">Transcription regulation</keyword>
<keyword evidence="1" id="KW-0678">Repressor</keyword>
<protein>
    <submittedName>
        <fullName evidence="6">Transcriptional regulator, LacI family</fullName>
    </submittedName>
</protein>
<dbReference type="SUPFAM" id="SSF47413">
    <property type="entry name" value="lambda repressor-like DNA-binding domains"/>
    <property type="match status" value="1"/>
</dbReference>
<evidence type="ECO:0000256" key="2">
    <source>
        <dbReference type="ARBA" id="ARBA00023015"/>
    </source>
</evidence>
<dbReference type="HOGENOM" id="CLU_037628_6_0_9"/>
<dbReference type="InterPro" id="IPR010982">
    <property type="entry name" value="Lambda_DNA-bd_dom_sf"/>
</dbReference>
<dbReference type="CDD" id="cd06291">
    <property type="entry name" value="PBP1_Qymf-like"/>
    <property type="match status" value="1"/>
</dbReference>
<dbReference type="EMBL" id="ACGS02000022">
    <property type="protein sequence ID" value="EFZ35504.1"/>
    <property type="molecule type" value="Genomic_DNA"/>
</dbReference>
<gene>
    <name evidence="6" type="primary">msmR</name>
    <name evidence="6" type="ORF">HMPREF0542_10382</name>
</gene>
<dbReference type="PANTHER" id="PTHR30146:SF95">
    <property type="entry name" value="RIBOSE OPERON REPRESSOR"/>
    <property type="match status" value="1"/>
</dbReference>
<evidence type="ECO:0000313" key="6">
    <source>
        <dbReference type="EMBL" id="EFZ35504.1"/>
    </source>
</evidence>
<dbReference type="PROSITE" id="PS50932">
    <property type="entry name" value="HTH_LACI_2"/>
    <property type="match status" value="1"/>
</dbReference>
<evidence type="ECO:0000256" key="1">
    <source>
        <dbReference type="ARBA" id="ARBA00022491"/>
    </source>
</evidence>
<dbReference type="Pfam" id="PF13377">
    <property type="entry name" value="Peripla_BP_3"/>
    <property type="match status" value="1"/>
</dbReference>
<dbReference type="Proteomes" id="UP000004099">
    <property type="component" value="Unassembled WGS sequence"/>
</dbReference>
<keyword evidence="3" id="KW-0238">DNA-binding</keyword>
<dbReference type="InterPro" id="IPR046335">
    <property type="entry name" value="LacI/GalR-like_sensor"/>
</dbReference>
<reference evidence="6 7" key="1">
    <citation type="submission" date="2011-01" db="EMBL/GenBank/DDBJ databases">
        <authorList>
            <person name="Muzny D."/>
            <person name="Qin X."/>
            <person name="Buhay C."/>
            <person name="Dugan-Rocha S."/>
            <person name="Ding Y."/>
            <person name="Chen G."/>
            <person name="Hawes A."/>
            <person name="Holder M."/>
            <person name="Jhangiani S."/>
            <person name="Johnson A."/>
            <person name="Khan Z."/>
            <person name="Li Z."/>
            <person name="Liu W."/>
            <person name="Liu X."/>
            <person name="Perez L."/>
            <person name="Shen H."/>
            <person name="Wang Q."/>
            <person name="Watt J."/>
            <person name="Xi L."/>
            <person name="Xin Y."/>
            <person name="Zhou J."/>
            <person name="Deng J."/>
            <person name="Jiang H."/>
            <person name="Liu Y."/>
            <person name="Qu J."/>
            <person name="Song X.-Z."/>
            <person name="Zhang L."/>
            <person name="Villasana D."/>
            <person name="Johnson A."/>
            <person name="Liu J."/>
            <person name="Liyanage D."/>
            <person name="Lorensuhewa L."/>
            <person name="Robinson T."/>
            <person name="Song A."/>
            <person name="Song B.-B."/>
            <person name="Dinh H."/>
            <person name="Thornton R."/>
            <person name="Coyle M."/>
            <person name="Francisco L."/>
            <person name="Jackson L."/>
            <person name="Javaid M."/>
            <person name="Korchina V."/>
            <person name="Kovar C."/>
            <person name="Mata R."/>
            <person name="Mathew T."/>
            <person name="Ngo R."/>
            <person name="Nguyen L."/>
            <person name="Nguyen N."/>
            <person name="Okwuonu G."/>
            <person name="Ongeri F."/>
            <person name="Pham C."/>
            <person name="Simmons D."/>
            <person name="Wilczek-Boney K."/>
            <person name="Hale W."/>
            <person name="Jakkamsetti A."/>
            <person name="Pham P."/>
            <person name="Ruth R."/>
            <person name="San Lucas F."/>
            <person name="Warren J."/>
            <person name="Zhang J."/>
            <person name="Zhao Z."/>
            <person name="Zhou C."/>
            <person name="Zhu D."/>
            <person name="Lee S."/>
            <person name="Bess C."/>
            <person name="Blankenburg K."/>
            <person name="Forbes L."/>
            <person name="Fu Q."/>
            <person name="Gubbala S."/>
            <person name="Hirani K."/>
            <person name="Jayaseelan J.C."/>
            <person name="Lara F."/>
            <person name="Munidasa M."/>
            <person name="Palculict T."/>
            <person name="Patil S."/>
            <person name="Pu L.-L."/>
            <person name="Saada N."/>
            <person name="Tang L."/>
            <person name="Weissenberger G."/>
            <person name="Zhu Y."/>
            <person name="Hemphill L."/>
            <person name="Shang Y."/>
            <person name="Youmans B."/>
            <person name="Ayvaz T."/>
            <person name="Ross M."/>
            <person name="Santibanez J."/>
            <person name="Aqrawi P."/>
            <person name="Gross S."/>
            <person name="Joshi V."/>
            <person name="Fowler G."/>
            <person name="Nazareth L."/>
            <person name="Reid J."/>
            <person name="Worley K."/>
            <person name="Petrosino J."/>
            <person name="Highlander S."/>
            <person name="Gibbs R."/>
        </authorList>
    </citation>
    <scope>NUCLEOTIDE SEQUENCE [LARGE SCALE GENOMIC DNA]</scope>
    <source>
        <strain evidence="6 7">ATCC 25644</strain>
    </source>
</reference>
<dbReference type="Pfam" id="PF00356">
    <property type="entry name" value="LacI"/>
    <property type="match status" value="1"/>
</dbReference>
<dbReference type="Gene3D" id="3.40.50.2300">
    <property type="match status" value="2"/>
</dbReference>
<dbReference type="SUPFAM" id="SSF53822">
    <property type="entry name" value="Periplasmic binding protein-like I"/>
    <property type="match status" value="1"/>
</dbReference>
<evidence type="ECO:0000313" key="7">
    <source>
        <dbReference type="Proteomes" id="UP000004099"/>
    </source>
</evidence>
<sequence>MKDVAKDAHVSVATVSNYLNGKKVRPEVEEQVKRSIEKLHYVRNDAARALKISESKYVVFVLPTVWSPFFAELTFWIQRYLNEKGYKMILSISENKYEQEKSYVKMAEEQRVAGIISISYSDLNSHVPSNIPLVSIEKDDTGMFPLVTSDNYGGGKTAAVEFSKRGLKHLVYIGTSHEGFSPMIARQSGFIDQCNDLGIKYDIYDVPSVRNPQRFNEAIETVSAKIVESFKEAGPIGVFAYSDETALHLKSQIESDGLKVPDDIQIIGFDGGKLYIGTDLGISSIRQNVQEIALKTTELLDSQISGKTSDDIRRFMIPVSFKEGNTTIN</sequence>
<dbReference type="Gene3D" id="1.10.260.40">
    <property type="entry name" value="lambda repressor-like DNA-binding domains"/>
    <property type="match status" value="1"/>
</dbReference>
<dbReference type="InterPro" id="IPR028082">
    <property type="entry name" value="Peripla_BP_I"/>
</dbReference>
<dbReference type="GO" id="GO:0003700">
    <property type="term" value="F:DNA-binding transcription factor activity"/>
    <property type="evidence" value="ECO:0007669"/>
    <property type="project" value="TreeGrafter"/>
</dbReference>
<dbReference type="CDD" id="cd01392">
    <property type="entry name" value="HTH_LacI"/>
    <property type="match status" value="1"/>
</dbReference>
<feature type="domain" description="HTH lacI-type" evidence="5">
    <location>
        <begin position="1"/>
        <end position="52"/>
    </location>
</feature>
<dbReference type="GO" id="GO:0000976">
    <property type="term" value="F:transcription cis-regulatory region binding"/>
    <property type="evidence" value="ECO:0007669"/>
    <property type="project" value="TreeGrafter"/>
</dbReference>
<comment type="caution">
    <text evidence="6">The sequence shown here is derived from an EMBL/GenBank/DDBJ whole genome shotgun (WGS) entry which is preliminary data.</text>
</comment>
<organism evidence="6 7">
    <name type="scientific">Ligilactobacillus ruminis ATCC 25644</name>
    <dbReference type="NCBI Taxonomy" id="525362"/>
    <lineage>
        <taxon>Bacteria</taxon>
        <taxon>Bacillati</taxon>
        <taxon>Bacillota</taxon>
        <taxon>Bacilli</taxon>
        <taxon>Lactobacillales</taxon>
        <taxon>Lactobacillaceae</taxon>
        <taxon>Ligilactobacillus</taxon>
    </lineage>
</organism>
<dbReference type="SMART" id="SM00354">
    <property type="entry name" value="HTH_LACI"/>
    <property type="match status" value="1"/>
</dbReference>
<accession>E7FNA5</accession>
<evidence type="ECO:0000256" key="4">
    <source>
        <dbReference type="ARBA" id="ARBA00023163"/>
    </source>
</evidence>
<dbReference type="AlphaFoldDB" id="E7FNA5"/>
<dbReference type="PANTHER" id="PTHR30146">
    <property type="entry name" value="LACI-RELATED TRANSCRIPTIONAL REPRESSOR"/>
    <property type="match status" value="1"/>
</dbReference>
<dbReference type="InterPro" id="IPR000843">
    <property type="entry name" value="HTH_LacI"/>
</dbReference>
<name>E7FNA5_9LACO</name>
<evidence type="ECO:0000259" key="5">
    <source>
        <dbReference type="PROSITE" id="PS50932"/>
    </source>
</evidence>
<keyword evidence="4" id="KW-0804">Transcription</keyword>
<evidence type="ECO:0000256" key="3">
    <source>
        <dbReference type="ARBA" id="ARBA00023125"/>
    </source>
</evidence>
<proteinExistence type="predicted"/>